<gene>
    <name evidence="2" type="ORF">E3N88_12404</name>
</gene>
<accession>A0A5N6P5F0</accession>
<protein>
    <recommendedName>
        <fullName evidence="4">HAT C-terminal dimerisation domain-containing protein</fullName>
    </recommendedName>
</protein>
<keyword evidence="3" id="KW-1185">Reference proteome</keyword>
<reference evidence="2 3" key="1">
    <citation type="submission" date="2019-05" db="EMBL/GenBank/DDBJ databases">
        <title>Mikania micrantha, genome provides insights into the molecular mechanism of rapid growth.</title>
        <authorList>
            <person name="Liu B."/>
        </authorList>
    </citation>
    <scope>NUCLEOTIDE SEQUENCE [LARGE SCALE GENOMIC DNA]</scope>
    <source>
        <strain evidence="2">NLD-2019</strain>
        <tissue evidence="2">Leaf</tissue>
    </source>
</reference>
<feature type="region of interest" description="Disordered" evidence="1">
    <location>
        <begin position="206"/>
        <end position="232"/>
    </location>
</feature>
<evidence type="ECO:0000313" key="2">
    <source>
        <dbReference type="EMBL" id="KAD5960931.1"/>
    </source>
</evidence>
<name>A0A5N6P5F0_9ASTR</name>
<dbReference type="Proteomes" id="UP000326396">
    <property type="component" value="Linkage Group LG14"/>
</dbReference>
<organism evidence="2 3">
    <name type="scientific">Mikania micrantha</name>
    <name type="common">bitter vine</name>
    <dbReference type="NCBI Taxonomy" id="192012"/>
    <lineage>
        <taxon>Eukaryota</taxon>
        <taxon>Viridiplantae</taxon>
        <taxon>Streptophyta</taxon>
        <taxon>Embryophyta</taxon>
        <taxon>Tracheophyta</taxon>
        <taxon>Spermatophyta</taxon>
        <taxon>Magnoliopsida</taxon>
        <taxon>eudicotyledons</taxon>
        <taxon>Gunneridae</taxon>
        <taxon>Pentapetalae</taxon>
        <taxon>asterids</taxon>
        <taxon>campanulids</taxon>
        <taxon>Asterales</taxon>
        <taxon>Asteraceae</taxon>
        <taxon>Asteroideae</taxon>
        <taxon>Heliantheae alliance</taxon>
        <taxon>Eupatorieae</taxon>
        <taxon>Mikania</taxon>
    </lineage>
</organism>
<evidence type="ECO:0000256" key="1">
    <source>
        <dbReference type="SAM" id="MobiDB-lite"/>
    </source>
</evidence>
<dbReference type="OrthoDB" id="1729094at2759"/>
<dbReference type="EMBL" id="SZYD01000006">
    <property type="protein sequence ID" value="KAD5960931.1"/>
    <property type="molecule type" value="Genomic_DNA"/>
</dbReference>
<comment type="caution">
    <text evidence="2">The sequence shown here is derived from an EMBL/GenBank/DDBJ whole genome shotgun (WGS) entry which is preliminary data.</text>
</comment>
<feature type="compositionally biased region" description="Acidic residues" evidence="1">
    <location>
        <begin position="206"/>
        <end position="226"/>
    </location>
</feature>
<dbReference type="AlphaFoldDB" id="A0A5N6P5F0"/>
<proteinExistence type="predicted"/>
<sequence length="232" mass="26362">MASMESTASQGLRRNSDDIGWEYGKFVDANKLYKVQCNKRRSNKVRNALNDVMSKTKAKQDSDESLRADMNIGNEPIDFDDCLGELKEEWEKCKFAKTVKGKFAYATEKSPSFWSGVTTCLKIFAPIAMRILPLTKSSLGCERNWSTFERKRKMRNYEVLLADYGSLAKEWVVDDVDEEIEPGLTYGMVGEASGVDEVLDFESKDEDGVEEVEVDEEDEYESDGVEIIEQYG</sequence>
<evidence type="ECO:0008006" key="4">
    <source>
        <dbReference type="Google" id="ProtNLM"/>
    </source>
</evidence>
<evidence type="ECO:0000313" key="3">
    <source>
        <dbReference type="Proteomes" id="UP000326396"/>
    </source>
</evidence>